<evidence type="ECO:0000313" key="3">
    <source>
        <dbReference type="Proteomes" id="UP001233999"/>
    </source>
</evidence>
<dbReference type="EMBL" id="JASPKZ010004211">
    <property type="protein sequence ID" value="KAJ9590516.1"/>
    <property type="molecule type" value="Genomic_DNA"/>
</dbReference>
<evidence type="ECO:0000259" key="1">
    <source>
        <dbReference type="Pfam" id="PF24576"/>
    </source>
</evidence>
<dbReference type="InterPro" id="IPR057074">
    <property type="entry name" value="IR75A_N"/>
</dbReference>
<name>A0AAD8EHN8_DIPPU</name>
<comment type="caution">
    <text evidence="2">The sequence shown here is derived from an EMBL/GenBank/DDBJ whole genome shotgun (WGS) entry which is preliminary data.</text>
</comment>
<feature type="non-terminal residue" evidence="2">
    <location>
        <position position="100"/>
    </location>
</feature>
<feature type="non-terminal residue" evidence="2">
    <location>
        <position position="1"/>
    </location>
</feature>
<gene>
    <name evidence="2" type="ORF">L9F63_016467</name>
</gene>
<dbReference type="Pfam" id="PF24576">
    <property type="entry name" value="IR75A_N"/>
    <property type="match status" value="1"/>
</dbReference>
<evidence type="ECO:0000313" key="2">
    <source>
        <dbReference type="EMBL" id="KAJ9590516.1"/>
    </source>
</evidence>
<keyword evidence="3" id="KW-1185">Reference proteome</keyword>
<dbReference type="AlphaFoldDB" id="A0AAD8EHN8"/>
<protein>
    <recommendedName>
        <fullName evidence="1">Ionotropic receptor 75a N-terminal domain-containing protein</fullName>
    </recommendedName>
</protein>
<reference evidence="2" key="2">
    <citation type="submission" date="2023-05" db="EMBL/GenBank/DDBJ databases">
        <authorList>
            <person name="Fouks B."/>
        </authorList>
    </citation>
    <scope>NUCLEOTIDE SEQUENCE</scope>
    <source>
        <strain evidence="2">Stay&amp;Tobe</strain>
        <tissue evidence="2">Testes</tissue>
    </source>
</reference>
<proteinExistence type="predicted"/>
<accession>A0AAD8EHN8</accession>
<feature type="domain" description="Ionotropic receptor 75a N-terminal" evidence="1">
    <location>
        <begin position="13"/>
        <end position="99"/>
    </location>
</feature>
<reference evidence="2" key="1">
    <citation type="journal article" date="2023" name="IScience">
        <title>Live-bearing cockroach genome reveals convergent evolutionary mechanisms linked to viviparity in insects and beyond.</title>
        <authorList>
            <person name="Fouks B."/>
            <person name="Harrison M.C."/>
            <person name="Mikhailova A.A."/>
            <person name="Marchal E."/>
            <person name="English S."/>
            <person name="Carruthers M."/>
            <person name="Jennings E.C."/>
            <person name="Chiamaka E.L."/>
            <person name="Frigard R.A."/>
            <person name="Pippel M."/>
            <person name="Attardo G.M."/>
            <person name="Benoit J.B."/>
            <person name="Bornberg-Bauer E."/>
            <person name="Tobe S.S."/>
        </authorList>
    </citation>
    <scope>NUCLEOTIDE SEQUENCE</scope>
    <source>
        <strain evidence="2">Stay&amp;Tobe</strain>
    </source>
</reference>
<organism evidence="2 3">
    <name type="scientific">Diploptera punctata</name>
    <name type="common">Pacific beetle cockroach</name>
    <dbReference type="NCBI Taxonomy" id="6984"/>
    <lineage>
        <taxon>Eukaryota</taxon>
        <taxon>Metazoa</taxon>
        <taxon>Ecdysozoa</taxon>
        <taxon>Arthropoda</taxon>
        <taxon>Hexapoda</taxon>
        <taxon>Insecta</taxon>
        <taxon>Pterygota</taxon>
        <taxon>Neoptera</taxon>
        <taxon>Polyneoptera</taxon>
        <taxon>Dictyoptera</taxon>
        <taxon>Blattodea</taxon>
        <taxon>Blaberoidea</taxon>
        <taxon>Blaberidae</taxon>
        <taxon>Diplopterinae</taxon>
        <taxon>Diploptera</taxon>
    </lineage>
</organism>
<sequence>TLSRTETLSRAKWLLFLDCNESINKFFSNIYVPFDCTFLVAQTEGTQVHLTEVYRVGDGTNLLTFQFGRWSENEKYVTNTKLYERRKDLHGFTMKGVTAQ</sequence>
<dbReference type="Proteomes" id="UP001233999">
    <property type="component" value="Unassembled WGS sequence"/>
</dbReference>